<proteinExistence type="predicted"/>
<keyword evidence="2" id="KW-1185">Reference proteome</keyword>
<accession>A0ABW1A6P4</accession>
<reference evidence="2" key="1">
    <citation type="journal article" date="2019" name="Int. J. Syst. Evol. Microbiol.">
        <title>The Global Catalogue of Microorganisms (GCM) 10K type strain sequencing project: providing services to taxonomists for standard genome sequencing and annotation.</title>
        <authorList>
            <consortium name="The Broad Institute Genomics Platform"/>
            <consortium name="The Broad Institute Genome Sequencing Center for Infectious Disease"/>
            <person name="Wu L."/>
            <person name="Ma J."/>
        </authorList>
    </citation>
    <scope>NUCLEOTIDE SEQUENCE [LARGE SCALE GENOMIC DNA]</scope>
    <source>
        <strain evidence="2">KCTC 42087</strain>
    </source>
</reference>
<evidence type="ECO:0000313" key="2">
    <source>
        <dbReference type="Proteomes" id="UP001596074"/>
    </source>
</evidence>
<organism evidence="1 2">
    <name type="scientific">Actinomadura rugatobispora</name>
    <dbReference type="NCBI Taxonomy" id="1994"/>
    <lineage>
        <taxon>Bacteria</taxon>
        <taxon>Bacillati</taxon>
        <taxon>Actinomycetota</taxon>
        <taxon>Actinomycetes</taxon>
        <taxon>Streptosporangiales</taxon>
        <taxon>Thermomonosporaceae</taxon>
        <taxon>Actinomadura</taxon>
    </lineage>
</organism>
<name>A0ABW1A6P4_9ACTN</name>
<dbReference type="Proteomes" id="UP001596074">
    <property type="component" value="Unassembled WGS sequence"/>
</dbReference>
<comment type="caution">
    <text evidence="1">The sequence shown here is derived from an EMBL/GenBank/DDBJ whole genome shotgun (WGS) entry which is preliminary data.</text>
</comment>
<dbReference type="RefSeq" id="WP_378284509.1">
    <property type="nucleotide sequence ID" value="NZ_JBHSON010000036.1"/>
</dbReference>
<gene>
    <name evidence="1" type="ORF">ACFPZN_24655</name>
</gene>
<dbReference type="EMBL" id="JBHSON010000036">
    <property type="protein sequence ID" value="MFC5748820.1"/>
    <property type="molecule type" value="Genomic_DNA"/>
</dbReference>
<evidence type="ECO:0000313" key="1">
    <source>
        <dbReference type="EMBL" id="MFC5748820.1"/>
    </source>
</evidence>
<protein>
    <submittedName>
        <fullName evidence="1">Uncharacterized protein</fullName>
    </submittedName>
</protein>
<sequence length="318" mass="35065">MNGKMRLLPAPNTLLGFRCIQVLDWLSDMRLEKPNVFPEVRFFLAHLDLPADVDEGAAPEWLPHVLSTLGSSGLVTLHKVLGSYLDHSLQLTDEGLRDVAERAERRRDRPARRATARQGVLRWLDEVSTDVHCEPEIQTIFSSPWSTYEGEYFTIGEVVDACAYLIEQELIGKDPYRLTAAGIDCVDDHGGHVSEYFEDKKPRSSFTTHFHQQVGNLQLAQGNGDVQQNQRVEGMSGTDLALLAQALREAAPVLGLPEAKQAELAHVATQMEEAAESDDLPQSRVQQLMDWSRTILTDASQSALAQVLIAITGGVAGG</sequence>